<protein>
    <recommendedName>
        <fullName evidence="4">Tyr recombinase domain-containing protein</fullName>
    </recommendedName>
</protein>
<dbReference type="CDD" id="cd09275">
    <property type="entry name" value="RNase_HI_RT_DIRS1"/>
    <property type="match status" value="1"/>
</dbReference>
<dbReference type="GO" id="GO:0006310">
    <property type="term" value="P:DNA recombination"/>
    <property type="evidence" value="ECO:0007669"/>
    <property type="project" value="UniProtKB-KW"/>
</dbReference>
<dbReference type="InterPro" id="IPR013762">
    <property type="entry name" value="Integrase-like_cat_sf"/>
</dbReference>
<dbReference type="SUPFAM" id="SSF56672">
    <property type="entry name" value="DNA/RNA polymerases"/>
    <property type="match status" value="1"/>
</dbReference>
<dbReference type="EMBL" id="LSMT01002152">
    <property type="protein sequence ID" value="PFX11601.1"/>
    <property type="molecule type" value="Genomic_DNA"/>
</dbReference>
<dbReference type="InterPro" id="IPR043502">
    <property type="entry name" value="DNA/RNA_pol_sf"/>
</dbReference>
<gene>
    <name evidence="5" type="ORF">AWC38_SpisGene24599</name>
</gene>
<dbReference type="SUPFAM" id="SSF56349">
    <property type="entry name" value="DNA breaking-rejoining enzymes"/>
    <property type="match status" value="1"/>
</dbReference>
<dbReference type="OrthoDB" id="5987091at2759"/>
<keyword evidence="6" id="KW-1185">Reference proteome</keyword>
<dbReference type="AlphaFoldDB" id="A0A2B4R1S4"/>
<dbReference type="Pfam" id="PF00589">
    <property type="entry name" value="Phage_integrase"/>
    <property type="match status" value="1"/>
</dbReference>
<dbReference type="InterPro" id="IPR011010">
    <property type="entry name" value="DNA_brk_join_enz"/>
</dbReference>
<keyword evidence="1" id="KW-0238">DNA-binding</keyword>
<evidence type="ECO:0000259" key="4">
    <source>
        <dbReference type="PROSITE" id="PS51898"/>
    </source>
</evidence>
<evidence type="ECO:0000256" key="1">
    <source>
        <dbReference type="ARBA" id="ARBA00023125"/>
    </source>
</evidence>
<dbReference type="GO" id="GO:0015074">
    <property type="term" value="P:DNA integration"/>
    <property type="evidence" value="ECO:0007669"/>
    <property type="project" value="InterPro"/>
</dbReference>
<dbReference type="Gene3D" id="1.10.443.10">
    <property type="entry name" value="Intergrase catalytic core"/>
    <property type="match status" value="1"/>
</dbReference>
<accession>A0A2B4R1S4</accession>
<dbReference type="Proteomes" id="UP000225706">
    <property type="component" value="Unassembled WGS sequence"/>
</dbReference>
<dbReference type="PANTHER" id="PTHR35617:SF3">
    <property type="entry name" value="CORE-BINDING (CB) DOMAIN-CONTAINING PROTEIN"/>
    <property type="match status" value="1"/>
</dbReference>
<organism evidence="5 6">
    <name type="scientific">Stylophora pistillata</name>
    <name type="common">Smooth cauliflower coral</name>
    <dbReference type="NCBI Taxonomy" id="50429"/>
    <lineage>
        <taxon>Eukaryota</taxon>
        <taxon>Metazoa</taxon>
        <taxon>Cnidaria</taxon>
        <taxon>Anthozoa</taxon>
        <taxon>Hexacorallia</taxon>
        <taxon>Scleractinia</taxon>
        <taxon>Astrocoeniina</taxon>
        <taxon>Pocilloporidae</taxon>
        <taxon>Stylophora</taxon>
    </lineage>
</organism>
<evidence type="ECO:0000313" key="6">
    <source>
        <dbReference type="Proteomes" id="UP000225706"/>
    </source>
</evidence>
<proteinExistence type="predicted"/>
<feature type="compositionally biased region" description="Polar residues" evidence="3">
    <location>
        <begin position="268"/>
        <end position="294"/>
    </location>
</feature>
<sequence>MIIDAEIAKLVSKEVLQVANCVPDGFISNIFIRPKTDGAFRLILNLEPLNNSTMTVTLTDARAMKVRFACQNLLLQKTATIRSVAQVIAFLVSSFPAVEFAEMHYRHLELDKICALCANKGNFDSTMTLSAQSKAELTRWMDNVLTASKPIRHGNPDLTLTTDASKLGWGAVYGETSTWGFWSLEEQRYHINFLELKAVLLGLKSLCGAFSEKHILVETDNTTALAYINAMGASLLPTEDRAGSINRNPHCANVDNSTLVYTPLAPSDRQSLNTSPDRQSSVPAPQQCNSSSQQTVPIYGLQSIRESFQQRDISSKATSIILRSWSTGTQKQYAPYIKPWHDFCSKREVNSYSPPLNSVLDFLVSLHKQGLSYTTINTARSVLSAIILPTDSVNLGSHPIVSHFMRGTFKNNPPAPRYHTTWDLSPVLSYLSSLSKPNQSSLKTLTLKLAMLIALVSAQRGQSLHMLDIQFMKEGDNFFEFALPEHIKQSRPGYKVPSVLLQAFPADQSLCVFTHLKDYLQRTKCLRGTETKLFISHAKPHHRASRDTISRWIRSVMAEAGIDVTTFKPHSTRAAAASKAKNVSVPVKEILDTAGWSSERTFDRFYNKPIYSSHVNVWALKSHGIPVAVVTK</sequence>
<dbReference type="InterPro" id="IPR010998">
    <property type="entry name" value="Integrase_recombinase_N"/>
</dbReference>
<name>A0A2B4R1S4_STYPI</name>
<dbReference type="InterPro" id="IPR002104">
    <property type="entry name" value="Integrase_catalytic"/>
</dbReference>
<feature type="domain" description="Tyr recombinase" evidence="4">
    <location>
        <begin position="414"/>
        <end position="619"/>
    </location>
</feature>
<feature type="region of interest" description="Disordered" evidence="3">
    <location>
        <begin position="265"/>
        <end position="294"/>
    </location>
</feature>
<evidence type="ECO:0000256" key="3">
    <source>
        <dbReference type="SAM" id="MobiDB-lite"/>
    </source>
</evidence>
<dbReference type="Gene3D" id="1.10.150.130">
    <property type="match status" value="1"/>
</dbReference>
<evidence type="ECO:0000313" key="5">
    <source>
        <dbReference type="EMBL" id="PFX11601.1"/>
    </source>
</evidence>
<dbReference type="PANTHER" id="PTHR35617">
    <property type="entry name" value="PHAGE_INTEGRASE DOMAIN-CONTAINING PROTEIN"/>
    <property type="match status" value="1"/>
</dbReference>
<keyword evidence="2" id="KW-0233">DNA recombination</keyword>
<evidence type="ECO:0000256" key="2">
    <source>
        <dbReference type="ARBA" id="ARBA00023172"/>
    </source>
</evidence>
<reference evidence="6" key="1">
    <citation type="journal article" date="2017" name="bioRxiv">
        <title>Comparative analysis of the genomes of Stylophora pistillata and Acropora digitifera provides evidence for extensive differences between species of corals.</title>
        <authorList>
            <person name="Voolstra C.R."/>
            <person name="Li Y."/>
            <person name="Liew Y.J."/>
            <person name="Baumgarten S."/>
            <person name="Zoccola D."/>
            <person name="Flot J.-F."/>
            <person name="Tambutte S."/>
            <person name="Allemand D."/>
            <person name="Aranda M."/>
        </authorList>
    </citation>
    <scope>NUCLEOTIDE SEQUENCE [LARGE SCALE GENOMIC DNA]</scope>
</reference>
<dbReference type="PROSITE" id="PS51898">
    <property type="entry name" value="TYR_RECOMBINASE"/>
    <property type="match status" value="1"/>
</dbReference>
<comment type="caution">
    <text evidence="5">The sequence shown here is derived from an EMBL/GenBank/DDBJ whole genome shotgun (WGS) entry which is preliminary data.</text>
</comment>
<dbReference type="GO" id="GO:0003677">
    <property type="term" value="F:DNA binding"/>
    <property type="evidence" value="ECO:0007669"/>
    <property type="project" value="UniProtKB-KW"/>
</dbReference>
<dbReference type="STRING" id="50429.A0A2B4R1S4"/>